<dbReference type="HAMAP" id="MF_00724">
    <property type="entry name" value="FliE"/>
    <property type="match status" value="1"/>
</dbReference>
<dbReference type="GO" id="GO:0009425">
    <property type="term" value="C:bacterial-type flagellum basal body"/>
    <property type="evidence" value="ECO:0007669"/>
    <property type="project" value="UniProtKB-SubCell"/>
</dbReference>
<dbReference type="AlphaFoldDB" id="A5G0E9"/>
<dbReference type="STRING" id="349163.Acry_2132"/>
<dbReference type="InterPro" id="IPR001624">
    <property type="entry name" value="FliE"/>
</dbReference>
<dbReference type="EMBL" id="CP000697">
    <property type="protein sequence ID" value="ABQ31331.1"/>
    <property type="molecule type" value="Genomic_DNA"/>
</dbReference>
<name>A5G0E9_ACICJ</name>
<dbReference type="RefSeq" id="WP_007423342.1">
    <property type="nucleotide sequence ID" value="NC_009484.1"/>
</dbReference>
<dbReference type="HOGENOM" id="CLU_147249_2_2_5"/>
<protein>
    <recommendedName>
        <fullName evidence="4">Flagellar hook-basal body complex protein FliE</fullName>
    </recommendedName>
</protein>
<dbReference type="GO" id="GO:0005198">
    <property type="term" value="F:structural molecule activity"/>
    <property type="evidence" value="ECO:0007669"/>
    <property type="project" value="InterPro"/>
</dbReference>
<keyword evidence="3 4" id="KW-0975">Bacterial flagellum</keyword>
<keyword evidence="5" id="KW-0282">Flagellum</keyword>
<proteinExistence type="inferred from homology"/>
<dbReference type="PANTHER" id="PTHR34653">
    <property type="match status" value="1"/>
</dbReference>
<evidence type="ECO:0000256" key="3">
    <source>
        <dbReference type="ARBA" id="ARBA00023143"/>
    </source>
</evidence>
<dbReference type="KEGG" id="acr:Acry_2132"/>
<sequence length="100" mass="10087">MSGTISALVNPSNAISAYGRAAGTGAAGSPSFGDYMSNVITSAIHQSASTEQAASSGLMGKGDLTHVVASVAQAQVALQTTVAIRDRLIQAYQSIMSMPI</sequence>
<dbReference type="Pfam" id="PF02049">
    <property type="entry name" value="FliE"/>
    <property type="match status" value="1"/>
</dbReference>
<evidence type="ECO:0000256" key="2">
    <source>
        <dbReference type="ARBA" id="ARBA00009272"/>
    </source>
</evidence>
<reference evidence="5 6" key="1">
    <citation type="submission" date="2007-05" db="EMBL/GenBank/DDBJ databases">
        <title>Complete sequence of chromosome of Acidiphilium cryptum JF-5.</title>
        <authorList>
            <consortium name="US DOE Joint Genome Institute"/>
            <person name="Copeland A."/>
            <person name="Lucas S."/>
            <person name="Lapidus A."/>
            <person name="Barry K."/>
            <person name="Detter J.C."/>
            <person name="Glavina del Rio T."/>
            <person name="Hammon N."/>
            <person name="Israni S."/>
            <person name="Dalin E."/>
            <person name="Tice H."/>
            <person name="Pitluck S."/>
            <person name="Sims D."/>
            <person name="Brettin T."/>
            <person name="Bruce D."/>
            <person name="Han C."/>
            <person name="Schmutz J."/>
            <person name="Larimer F."/>
            <person name="Land M."/>
            <person name="Hauser L."/>
            <person name="Kyrpides N."/>
            <person name="Kim E."/>
            <person name="Magnuson T."/>
            <person name="Richardson P."/>
        </authorList>
    </citation>
    <scope>NUCLEOTIDE SEQUENCE [LARGE SCALE GENOMIC DNA]</scope>
    <source>
        <strain evidence="5 6">JF-5</strain>
    </source>
</reference>
<keyword evidence="6" id="KW-1185">Reference proteome</keyword>
<comment type="similarity">
    <text evidence="2 4">Belongs to the FliE family.</text>
</comment>
<dbReference type="PANTHER" id="PTHR34653:SF1">
    <property type="entry name" value="FLAGELLAR HOOK-BASAL BODY COMPLEX PROTEIN FLIE"/>
    <property type="match status" value="1"/>
</dbReference>
<dbReference type="GO" id="GO:0071973">
    <property type="term" value="P:bacterial-type flagellum-dependent cell motility"/>
    <property type="evidence" value="ECO:0007669"/>
    <property type="project" value="InterPro"/>
</dbReference>
<gene>
    <name evidence="4" type="primary">fliE</name>
    <name evidence="5" type="ordered locus">Acry_2132</name>
</gene>
<evidence type="ECO:0000313" key="6">
    <source>
        <dbReference type="Proteomes" id="UP000000245"/>
    </source>
</evidence>
<organism evidence="5 6">
    <name type="scientific">Acidiphilium cryptum (strain JF-5)</name>
    <dbReference type="NCBI Taxonomy" id="349163"/>
    <lineage>
        <taxon>Bacteria</taxon>
        <taxon>Pseudomonadati</taxon>
        <taxon>Pseudomonadota</taxon>
        <taxon>Alphaproteobacteria</taxon>
        <taxon>Acetobacterales</taxon>
        <taxon>Acidocellaceae</taxon>
        <taxon>Acidiphilium</taxon>
    </lineage>
</organism>
<comment type="subcellular location">
    <subcellularLocation>
        <location evidence="1 4">Bacterial flagellum basal body</location>
    </subcellularLocation>
</comment>
<dbReference type="Proteomes" id="UP000000245">
    <property type="component" value="Chromosome"/>
</dbReference>
<dbReference type="GO" id="GO:0003774">
    <property type="term" value="F:cytoskeletal motor activity"/>
    <property type="evidence" value="ECO:0007669"/>
    <property type="project" value="InterPro"/>
</dbReference>
<dbReference type="eggNOG" id="COG1677">
    <property type="taxonomic scope" value="Bacteria"/>
</dbReference>
<evidence type="ECO:0000256" key="4">
    <source>
        <dbReference type="HAMAP-Rule" id="MF_00724"/>
    </source>
</evidence>
<accession>A5G0E9</accession>
<keyword evidence="5" id="KW-0969">Cilium</keyword>
<evidence type="ECO:0000313" key="5">
    <source>
        <dbReference type="EMBL" id="ABQ31331.1"/>
    </source>
</evidence>
<evidence type="ECO:0000256" key="1">
    <source>
        <dbReference type="ARBA" id="ARBA00004117"/>
    </source>
</evidence>
<keyword evidence="5" id="KW-0966">Cell projection</keyword>